<reference evidence="3 4" key="1">
    <citation type="submission" date="2019-05" db="EMBL/GenBank/DDBJ databases">
        <title>Complete genome sequencing of Anaerostipes rhamnosivorans.</title>
        <authorList>
            <person name="Bui T.P.N."/>
            <person name="de Vos W.M."/>
        </authorList>
    </citation>
    <scope>NUCLEOTIDE SEQUENCE [LARGE SCALE GENOMIC DNA]</scope>
    <source>
        <strain evidence="3 4">1y2</strain>
    </source>
</reference>
<dbReference type="PANTHER" id="PTHR43542:SF1">
    <property type="entry name" value="METHYLTRANSFERASE"/>
    <property type="match status" value="1"/>
</dbReference>
<name>A0A4P8IDJ6_9FIRM</name>
<dbReference type="Proteomes" id="UP000298653">
    <property type="component" value="Chromosome"/>
</dbReference>
<gene>
    <name evidence="3" type="ORF">AR1Y2_2334</name>
</gene>
<dbReference type="NCBIfam" id="TIGR00095">
    <property type="entry name" value="16S rRNA (guanine(966)-N(2))-methyltransferase RsmD"/>
    <property type="match status" value="1"/>
</dbReference>
<dbReference type="OrthoDB" id="9803017at2"/>
<evidence type="ECO:0000313" key="4">
    <source>
        <dbReference type="Proteomes" id="UP000298653"/>
    </source>
</evidence>
<dbReference type="InterPro" id="IPR004398">
    <property type="entry name" value="RNA_MeTrfase_RsmD"/>
</dbReference>
<evidence type="ECO:0000256" key="1">
    <source>
        <dbReference type="ARBA" id="ARBA00022603"/>
    </source>
</evidence>
<evidence type="ECO:0000256" key="2">
    <source>
        <dbReference type="ARBA" id="ARBA00022679"/>
    </source>
</evidence>
<dbReference type="EMBL" id="CP040058">
    <property type="protein sequence ID" value="QCP35788.1"/>
    <property type="molecule type" value="Genomic_DNA"/>
</dbReference>
<dbReference type="Pfam" id="PF03602">
    <property type="entry name" value="Cons_hypoth95"/>
    <property type="match status" value="1"/>
</dbReference>
<evidence type="ECO:0000313" key="3">
    <source>
        <dbReference type="EMBL" id="QCP35788.1"/>
    </source>
</evidence>
<keyword evidence="1 3" id="KW-0489">Methyltransferase</keyword>
<dbReference type="KEGG" id="arf:AR1Y2_2334"/>
<dbReference type="CDD" id="cd02440">
    <property type="entry name" value="AdoMet_MTases"/>
    <property type="match status" value="1"/>
</dbReference>
<dbReference type="InterPro" id="IPR029063">
    <property type="entry name" value="SAM-dependent_MTases_sf"/>
</dbReference>
<dbReference type="GO" id="GO:0003676">
    <property type="term" value="F:nucleic acid binding"/>
    <property type="evidence" value="ECO:0007669"/>
    <property type="project" value="InterPro"/>
</dbReference>
<dbReference type="GO" id="GO:0031167">
    <property type="term" value="P:rRNA methylation"/>
    <property type="evidence" value="ECO:0007669"/>
    <property type="project" value="InterPro"/>
</dbReference>
<dbReference type="InterPro" id="IPR002052">
    <property type="entry name" value="DNA_methylase_N6_adenine_CS"/>
</dbReference>
<keyword evidence="4" id="KW-1185">Reference proteome</keyword>
<dbReference type="SUPFAM" id="SSF53335">
    <property type="entry name" value="S-adenosyl-L-methionine-dependent methyltransferases"/>
    <property type="match status" value="1"/>
</dbReference>
<dbReference type="RefSeq" id="WP_137329106.1">
    <property type="nucleotide sequence ID" value="NZ_CP040058.1"/>
</dbReference>
<dbReference type="Gene3D" id="3.40.50.150">
    <property type="entry name" value="Vaccinia Virus protein VP39"/>
    <property type="match status" value="1"/>
</dbReference>
<dbReference type="GO" id="GO:0008168">
    <property type="term" value="F:methyltransferase activity"/>
    <property type="evidence" value="ECO:0007669"/>
    <property type="project" value="UniProtKB-KW"/>
</dbReference>
<protein>
    <submittedName>
        <fullName evidence="3">Ribosomal RNA small subunit methyltransferase D</fullName>
        <ecNumber evidence="3">2.1.1.-</ecNumber>
    </submittedName>
</protein>
<accession>A0A4P8IDJ6</accession>
<dbReference type="EC" id="2.1.1.-" evidence="3"/>
<dbReference type="PANTHER" id="PTHR43542">
    <property type="entry name" value="METHYLTRANSFERASE"/>
    <property type="match status" value="1"/>
</dbReference>
<dbReference type="AlphaFoldDB" id="A0A4P8IDJ6"/>
<dbReference type="PIRSF" id="PIRSF004553">
    <property type="entry name" value="CHP00095"/>
    <property type="match status" value="1"/>
</dbReference>
<proteinExistence type="predicted"/>
<dbReference type="PROSITE" id="PS00092">
    <property type="entry name" value="N6_MTASE"/>
    <property type="match status" value="1"/>
</dbReference>
<organism evidence="3 4">
    <name type="scientific">Anaerostipes rhamnosivorans</name>
    <dbReference type="NCBI Taxonomy" id="1229621"/>
    <lineage>
        <taxon>Bacteria</taxon>
        <taxon>Bacillati</taxon>
        <taxon>Bacillota</taxon>
        <taxon>Clostridia</taxon>
        <taxon>Lachnospirales</taxon>
        <taxon>Lachnospiraceae</taxon>
        <taxon>Anaerostipes</taxon>
    </lineage>
</organism>
<sequence>MRVISGKARSLRLKTLEGMDTRPTQDRIKETLFNMVQHDVAGKDFLDLFAGSGAIGIEALSRGCRQAVFVENHKKAAACIRENLIHTKLTGDAQVLVTDVLSALRKLEAEGRTFDFIFMDPPYNKGMEGSVLRELDHSSVCGGQTLVIVESSLQTEFEDGMFDHLKIVKVKQYKTNKHTFLQKMQED</sequence>
<keyword evidence="2 3" id="KW-0808">Transferase</keyword>